<evidence type="ECO:0000256" key="4">
    <source>
        <dbReference type="ARBA" id="ARBA00022670"/>
    </source>
</evidence>
<dbReference type="OrthoDB" id="18915at2759"/>
<dbReference type="PANTHER" id="PTHR12931">
    <property type="entry name" value="UBIQUITIN THIOLESTERASE PROTEIN OTUB"/>
    <property type="match status" value="1"/>
</dbReference>
<evidence type="ECO:0000313" key="11">
    <source>
        <dbReference type="Proteomes" id="UP000515159"/>
    </source>
</evidence>
<dbReference type="FunFam" id="1.20.1300.20:FF:000001">
    <property type="entry name" value="Ubiquitin thioesterase OTUB1"/>
    <property type="match status" value="1"/>
</dbReference>
<dbReference type="PIRSF" id="PIRSF013503">
    <property type="entry name" value="Ubiquitin_thioesterase_Otubain"/>
    <property type="match status" value="1"/>
</dbReference>
<dbReference type="GO" id="GO:0070536">
    <property type="term" value="P:protein K63-linked deubiquitination"/>
    <property type="evidence" value="ECO:0007669"/>
    <property type="project" value="TreeGrafter"/>
</dbReference>
<dbReference type="InterPro" id="IPR042467">
    <property type="entry name" value="Peptidase_C65_otubain_sub2"/>
</dbReference>
<comment type="catalytic activity">
    <reaction evidence="1">
        <text>Thiol-dependent hydrolysis of ester, thioester, amide, peptide and isopeptide bonds formed by the C-terminal Gly of ubiquitin (a 76-residue protein attached to proteins as an intracellular targeting signal).</text>
        <dbReference type="EC" id="3.4.19.12"/>
    </reaction>
</comment>
<dbReference type="InterPro" id="IPR003323">
    <property type="entry name" value="OTU_dom"/>
</dbReference>
<evidence type="ECO:0000256" key="5">
    <source>
        <dbReference type="ARBA" id="ARBA00022786"/>
    </source>
</evidence>
<dbReference type="SUPFAM" id="SSF54001">
    <property type="entry name" value="Cysteine proteinases"/>
    <property type="match status" value="1"/>
</dbReference>
<accession>A0A6P8RX37</accession>
<dbReference type="Proteomes" id="UP000515159">
    <property type="component" value="Chromosome 7"/>
</dbReference>
<dbReference type="Gene3D" id="1.20.1300.20">
    <property type="entry name" value="Peptidase C65 Otubain, subdomain 2"/>
    <property type="match status" value="1"/>
</dbReference>
<dbReference type="FunCoup" id="A0A6P8RX37">
    <property type="interactions" value="611"/>
</dbReference>
<protein>
    <recommendedName>
        <fullName evidence="3">ubiquitinyl hydrolase 1</fullName>
        <ecNumber evidence="3">3.4.19.12</ecNumber>
    </recommendedName>
</protein>
<feature type="domain" description="OTU" evidence="10">
    <location>
        <begin position="54"/>
        <end position="245"/>
    </location>
</feature>
<keyword evidence="5" id="KW-0833">Ubl conjugation pathway</keyword>
<evidence type="ECO:0000256" key="7">
    <source>
        <dbReference type="ARBA" id="ARBA00022807"/>
    </source>
</evidence>
<dbReference type="InterPro" id="IPR038765">
    <property type="entry name" value="Papain-like_cys_pep_sf"/>
</dbReference>
<evidence type="ECO:0000256" key="2">
    <source>
        <dbReference type="ARBA" id="ARBA00006579"/>
    </source>
</evidence>
<dbReference type="GeneID" id="117364291"/>
<feature type="active site" evidence="8">
    <location>
        <position position="62"/>
    </location>
</feature>
<feature type="active site" evidence="8">
    <location>
        <position position="238"/>
    </location>
</feature>
<dbReference type="GO" id="GO:0071108">
    <property type="term" value="P:protein K48-linked deubiquitination"/>
    <property type="evidence" value="ECO:0007669"/>
    <property type="project" value="TreeGrafter"/>
</dbReference>
<dbReference type="RefSeq" id="XP_033809236.1">
    <property type="nucleotide sequence ID" value="XM_033953345.1"/>
</dbReference>
<reference evidence="12" key="1">
    <citation type="submission" date="2025-08" db="UniProtKB">
        <authorList>
            <consortium name="RefSeq"/>
        </authorList>
    </citation>
    <scope>IDENTIFICATION</scope>
</reference>
<evidence type="ECO:0000256" key="1">
    <source>
        <dbReference type="ARBA" id="ARBA00000707"/>
    </source>
</evidence>
<dbReference type="GO" id="GO:2000780">
    <property type="term" value="P:negative regulation of double-strand break repair"/>
    <property type="evidence" value="ECO:0007669"/>
    <property type="project" value="TreeGrafter"/>
</dbReference>
<keyword evidence="11" id="KW-1185">Reference proteome</keyword>
<dbReference type="GO" id="GO:0043130">
    <property type="term" value="F:ubiquitin binding"/>
    <property type="evidence" value="ECO:0007669"/>
    <property type="project" value="TreeGrafter"/>
</dbReference>
<feature type="site" description="Interacts with free ubiquitin" evidence="9">
    <location>
        <position position="239"/>
    </location>
</feature>
<dbReference type="GO" id="GO:0035871">
    <property type="term" value="P:protein K11-linked deubiquitination"/>
    <property type="evidence" value="ECO:0007669"/>
    <property type="project" value="TreeGrafter"/>
</dbReference>
<feature type="active site" description="Nucleophile" evidence="8">
    <location>
        <position position="65"/>
    </location>
</feature>
<dbReference type="InterPro" id="IPR016615">
    <property type="entry name" value="Otubain"/>
</dbReference>
<feature type="site" description="Interacts with free ubiquitin" evidence="9">
    <location>
        <position position="234"/>
    </location>
</feature>
<dbReference type="PANTHER" id="PTHR12931:SF3">
    <property type="entry name" value="UBIQUITIN THIOESTERASE OTUB2"/>
    <property type="match status" value="1"/>
</dbReference>
<evidence type="ECO:0000259" key="10">
    <source>
        <dbReference type="PROSITE" id="PS50802"/>
    </source>
</evidence>
<dbReference type="InParanoid" id="A0A6P8RX37"/>
<dbReference type="CTD" id="78990"/>
<gene>
    <name evidence="12" type="primary">OTUB2</name>
</gene>
<keyword evidence="7" id="KW-0788">Thiol protease</keyword>
<feature type="site" description="Interacts with free ubiquitin" evidence="9">
    <location>
        <position position="211"/>
    </location>
</feature>
<dbReference type="GO" id="GO:0004843">
    <property type="term" value="F:cysteine-type deubiquitinase activity"/>
    <property type="evidence" value="ECO:0007669"/>
    <property type="project" value="UniProtKB-EC"/>
</dbReference>
<evidence type="ECO:0000256" key="9">
    <source>
        <dbReference type="PIRSR" id="PIRSR013503-2"/>
    </source>
</evidence>
<dbReference type="InterPro" id="IPR019400">
    <property type="entry name" value="Peptidase_C65_otubain"/>
</dbReference>
<feature type="site" description="Interacts with free ubiquitin" evidence="9">
    <location>
        <position position="209"/>
    </location>
</feature>
<dbReference type="InterPro" id="IPR042468">
    <property type="entry name" value="Peptidase_C65_otubain_sub1"/>
</dbReference>
<evidence type="ECO:0000313" key="12">
    <source>
        <dbReference type="RefSeq" id="XP_033809236.1"/>
    </source>
</evidence>
<dbReference type="GO" id="GO:0006508">
    <property type="term" value="P:proteolysis"/>
    <property type="evidence" value="ECO:0007669"/>
    <property type="project" value="UniProtKB-KW"/>
</dbReference>
<evidence type="ECO:0000256" key="3">
    <source>
        <dbReference type="ARBA" id="ARBA00012759"/>
    </source>
</evidence>
<comment type="similarity">
    <text evidence="2">Belongs to the peptidase C65 family.</text>
</comment>
<dbReference type="AlphaFoldDB" id="A0A6P8RX37"/>
<evidence type="ECO:0000256" key="6">
    <source>
        <dbReference type="ARBA" id="ARBA00022801"/>
    </source>
</evidence>
<dbReference type="GO" id="GO:0005634">
    <property type="term" value="C:nucleus"/>
    <property type="evidence" value="ECO:0007669"/>
    <property type="project" value="TreeGrafter"/>
</dbReference>
<dbReference type="CDD" id="cd22764">
    <property type="entry name" value="OTUB2"/>
    <property type="match status" value="1"/>
</dbReference>
<name>A0A6P8RX37_GEOSA</name>
<organism evidence="11 12">
    <name type="scientific">Geotrypetes seraphini</name>
    <name type="common">Gaboon caecilian</name>
    <name type="synonym">Caecilia seraphini</name>
    <dbReference type="NCBI Taxonomy" id="260995"/>
    <lineage>
        <taxon>Eukaryota</taxon>
        <taxon>Metazoa</taxon>
        <taxon>Chordata</taxon>
        <taxon>Craniata</taxon>
        <taxon>Vertebrata</taxon>
        <taxon>Euteleostomi</taxon>
        <taxon>Amphibia</taxon>
        <taxon>Gymnophiona</taxon>
        <taxon>Geotrypetes</taxon>
    </lineage>
</organism>
<dbReference type="Gene3D" id="3.30.200.60">
    <property type="entry name" value="Peptidase C65 Otubain, subdomain 1"/>
    <property type="match status" value="1"/>
</dbReference>
<evidence type="ECO:0000256" key="8">
    <source>
        <dbReference type="PIRSR" id="PIRSR013503-1"/>
    </source>
</evidence>
<dbReference type="EC" id="3.4.19.12" evidence="3"/>
<dbReference type="PROSITE" id="PS50802">
    <property type="entry name" value="OTU"/>
    <property type="match status" value="1"/>
</dbReference>
<keyword evidence="4" id="KW-0645">Protease</keyword>
<keyword evidence="6" id="KW-0378">Hydrolase</keyword>
<dbReference type="KEGG" id="gsh:117364291"/>
<proteinExistence type="inferred from homology"/>
<sequence length="247" mass="28483">MAGLFRRGKVGAKTDYEFSLHLISEKCDISVILDERPEDEIFQWKLKDLSKRYSSIRKTLGDGNCFYRALGYAYLESLLGNPREIHRFKETVIRSKGELLSAGFDENVIGNYFNAFFSVIELIERNGSSISLLRAFNDQNWSDCIVQYLRLLTSAFLRNRADFFQHFVDDGMAIKDFCAQEVEPMAMECDHIQITALSQALEIPLQVEYVDETSTAVNHHRFPETAIPSVFMLYTRAHYNILYKSEA</sequence>
<dbReference type="Pfam" id="PF10275">
    <property type="entry name" value="Peptidase_C65"/>
    <property type="match status" value="1"/>
</dbReference>